<keyword evidence="1" id="KW-0547">Nucleotide-binding</keyword>
<feature type="non-terminal residue" evidence="5">
    <location>
        <position position="182"/>
    </location>
</feature>
<dbReference type="EMBL" id="UINC01223361">
    <property type="protein sequence ID" value="SVE52524.1"/>
    <property type="molecule type" value="Genomic_DNA"/>
</dbReference>
<dbReference type="Gene3D" id="3.40.50.300">
    <property type="entry name" value="P-loop containing nucleotide triphosphate hydrolases"/>
    <property type="match status" value="1"/>
</dbReference>
<organism evidence="5">
    <name type="scientific">marine metagenome</name>
    <dbReference type="NCBI Taxonomy" id="408172"/>
    <lineage>
        <taxon>unclassified sequences</taxon>
        <taxon>metagenomes</taxon>
        <taxon>ecological metagenomes</taxon>
    </lineage>
</organism>
<evidence type="ECO:0000313" key="5">
    <source>
        <dbReference type="EMBL" id="SVE52524.1"/>
    </source>
</evidence>
<evidence type="ECO:0008006" key="6">
    <source>
        <dbReference type="Google" id="ProtNLM"/>
    </source>
</evidence>
<evidence type="ECO:0000256" key="1">
    <source>
        <dbReference type="ARBA" id="ARBA00022741"/>
    </source>
</evidence>
<gene>
    <name evidence="5" type="ORF">METZ01_LOCUS505378</name>
</gene>
<dbReference type="Pfam" id="PF03308">
    <property type="entry name" value="MeaB"/>
    <property type="match status" value="1"/>
</dbReference>
<dbReference type="GO" id="GO:0016787">
    <property type="term" value="F:hydrolase activity"/>
    <property type="evidence" value="ECO:0007669"/>
    <property type="project" value="UniProtKB-KW"/>
</dbReference>
<dbReference type="PANTHER" id="PTHR43087:SF1">
    <property type="entry name" value="LAO_AO TRANSPORT SYSTEM ATPASE"/>
    <property type="match status" value="1"/>
</dbReference>
<reference evidence="5" key="1">
    <citation type="submission" date="2018-05" db="EMBL/GenBank/DDBJ databases">
        <authorList>
            <person name="Lanie J.A."/>
            <person name="Ng W.-L."/>
            <person name="Kazmierczak K.M."/>
            <person name="Andrzejewski T.M."/>
            <person name="Davidsen T.M."/>
            <person name="Wayne K.J."/>
            <person name="Tettelin H."/>
            <person name="Glass J.I."/>
            <person name="Rusch D."/>
            <person name="Podicherti R."/>
            <person name="Tsui H.-C.T."/>
            <person name="Winkler M.E."/>
        </authorList>
    </citation>
    <scope>NUCLEOTIDE SEQUENCE</scope>
</reference>
<evidence type="ECO:0000256" key="3">
    <source>
        <dbReference type="ARBA" id="ARBA00023134"/>
    </source>
</evidence>
<dbReference type="GO" id="GO:0005525">
    <property type="term" value="F:GTP binding"/>
    <property type="evidence" value="ECO:0007669"/>
    <property type="project" value="UniProtKB-KW"/>
</dbReference>
<dbReference type="InterPro" id="IPR027417">
    <property type="entry name" value="P-loop_NTPase"/>
</dbReference>
<keyword evidence="2" id="KW-0378">Hydrolase</keyword>
<dbReference type="AlphaFoldDB" id="A0A383E7G4"/>
<proteinExistence type="predicted"/>
<evidence type="ECO:0000256" key="4">
    <source>
        <dbReference type="ARBA" id="ARBA00023186"/>
    </source>
</evidence>
<dbReference type="PANTHER" id="PTHR43087">
    <property type="entry name" value="LYSINE/ARGININE/ORNITHINE TRANSPORT SYSTEM KINASE"/>
    <property type="match status" value="1"/>
</dbReference>
<sequence length="182" mass="19416">MQDIIQRIKSNDHLALSRIISKVENEELVPNSFFIDIHPDTLTPIRLGITGPPGVGKSTLTESLIRKILKDGLSVGVVAIDPTSPFTGGSVLGDRVRMNTFSDDNRVFIRSMGSRGDLGGLSKKAEDVADIIGASGKDYILVETVGVGQGEIEIANVADITLVVLSPESGDEVQFMKAGLLE</sequence>
<dbReference type="InterPro" id="IPR052040">
    <property type="entry name" value="GTPase/Isobutyryl-CoA_mutase"/>
</dbReference>
<keyword evidence="3" id="KW-0342">GTP-binding</keyword>
<keyword evidence="4" id="KW-0143">Chaperone</keyword>
<dbReference type="SUPFAM" id="SSF52540">
    <property type="entry name" value="P-loop containing nucleoside triphosphate hydrolases"/>
    <property type="match status" value="1"/>
</dbReference>
<accession>A0A383E7G4</accession>
<name>A0A383E7G4_9ZZZZ</name>
<protein>
    <recommendedName>
        <fullName evidence="6">AAA+ ATPase domain-containing protein</fullName>
    </recommendedName>
</protein>
<evidence type="ECO:0000256" key="2">
    <source>
        <dbReference type="ARBA" id="ARBA00022801"/>
    </source>
</evidence>